<dbReference type="RefSeq" id="XP_040679930.1">
    <property type="nucleotide sequence ID" value="XM_040822125.1"/>
</dbReference>
<evidence type="ECO:0000313" key="1">
    <source>
        <dbReference type="EMBL" id="KHN98864.1"/>
    </source>
</evidence>
<evidence type="ECO:0000313" key="2">
    <source>
        <dbReference type="Proteomes" id="UP000030816"/>
    </source>
</evidence>
<dbReference type="AlphaFoldDB" id="A0A0B2WZ72"/>
<dbReference type="Proteomes" id="UP000030816">
    <property type="component" value="Unassembled WGS sequence"/>
</dbReference>
<gene>
    <name evidence="1" type="ORF">MAM_03326</name>
</gene>
<dbReference type="HOGENOM" id="CLU_570014_0_0_1"/>
<protein>
    <submittedName>
        <fullName evidence="1">Uncharacterized protein</fullName>
    </submittedName>
</protein>
<accession>A0A0B2WZ72</accession>
<name>A0A0B2WZ72_METAS</name>
<dbReference type="OrthoDB" id="4775716at2759"/>
<sequence>MMLQNRGYSLVLYDADVSAGSKTKDTQDYLSRSVIENKKNFFFVMWDYAEISNGFSCPTDFSKCCLNGQPYDGKGVRFLSVTPYGESFSTKLIQEASRPNGQLPKSVLQGMFLLKPESMAYLRGEFSNLFNTEWKIGPDDATKSTILVVDRDTGCQPEGVYPELDTGNGIFLVRDIVKEMAAKHTGQSTLKVISCGYNDESSVTGIGQYWTKLPPVDLIPNLDKSQPVTKRDVQAYFLYWASQENKTERYFQMVVGLRSGVMDLFTFMGIPTVSIGLRNMVGESRHRRLSGTNFKRVNVQYDGPRHPTTAYIQDRYDSKEVLLNSPFWLGDAPGSPFPERGFLGDDERIQQKVSPLQPFGDFDAFVLKVGVRLACQTYLNWGPTVKTARKYIPQVVTTSDARFCYLAEESGTTVKQRLLRRRSADERAIDSMRAQLSNPKTTLQLSDALFDEFYQAQFIEDWRRIRRYRY</sequence>
<reference evidence="1 2" key="1">
    <citation type="journal article" date="2014" name="Proc. Natl. Acad. Sci. U.S.A.">
        <title>Trajectory and genomic determinants of fungal-pathogen speciation and host adaptation.</title>
        <authorList>
            <person name="Hu X."/>
            <person name="Xiao G."/>
            <person name="Zheng P."/>
            <person name="Shang Y."/>
            <person name="Su Y."/>
            <person name="Zhang X."/>
            <person name="Liu X."/>
            <person name="Zhan S."/>
            <person name="St Leger R.J."/>
            <person name="Wang C."/>
        </authorList>
    </citation>
    <scope>NUCLEOTIDE SEQUENCE [LARGE SCALE GENOMIC DNA]</scope>
    <source>
        <strain evidence="1 2">ARSEF 1941</strain>
    </source>
</reference>
<dbReference type="EMBL" id="AZHE01000006">
    <property type="protein sequence ID" value="KHN98864.1"/>
    <property type="molecule type" value="Genomic_DNA"/>
</dbReference>
<organism evidence="1 2">
    <name type="scientific">Metarhizium album (strain ARSEF 1941)</name>
    <dbReference type="NCBI Taxonomy" id="1081103"/>
    <lineage>
        <taxon>Eukaryota</taxon>
        <taxon>Fungi</taxon>
        <taxon>Dikarya</taxon>
        <taxon>Ascomycota</taxon>
        <taxon>Pezizomycotina</taxon>
        <taxon>Sordariomycetes</taxon>
        <taxon>Hypocreomycetidae</taxon>
        <taxon>Hypocreales</taxon>
        <taxon>Clavicipitaceae</taxon>
        <taxon>Metarhizium</taxon>
    </lineage>
</organism>
<comment type="caution">
    <text evidence="1">The sequence shown here is derived from an EMBL/GenBank/DDBJ whole genome shotgun (WGS) entry which is preliminary data.</text>
</comment>
<keyword evidence="2" id="KW-1185">Reference proteome</keyword>
<dbReference type="GeneID" id="63737781"/>
<proteinExistence type="predicted"/>